<sequence>MPTLPLSTYCTMLLALRPGHHNTRPAHPPGGLRRPPLQAACCPKPYFCLLEEDQPTTTPVITPQDYPRAHKDPTVKATKIYGSL</sequence>
<comment type="caution">
    <text evidence="1">The sequence shown here is derived from an EMBL/GenBank/DDBJ whole genome shotgun (WGS) entry which is preliminary data.</text>
</comment>
<dbReference type="Proteomes" id="UP000324222">
    <property type="component" value="Unassembled WGS sequence"/>
</dbReference>
<evidence type="ECO:0000313" key="1">
    <source>
        <dbReference type="EMBL" id="MPC86085.1"/>
    </source>
</evidence>
<gene>
    <name evidence="1" type="ORF">E2C01_080899</name>
</gene>
<evidence type="ECO:0000313" key="2">
    <source>
        <dbReference type="Proteomes" id="UP000324222"/>
    </source>
</evidence>
<accession>A0A5B7IUE1</accession>
<proteinExistence type="predicted"/>
<dbReference type="AlphaFoldDB" id="A0A5B7IUE1"/>
<reference evidence="1 2" key="1">
    <citation type="submission" date="2019-05" db="EMBL/GenBank/DDBJ databases">
        <title>Another draft genome of Portunus trituberculatus and its Hox gene families provides insights of decapod evolution.</title>
        <authorList>
            <person name="Jeong J.-H."/>
            <person name="Song I."/>
            <person name="Kim S."/>
            <person name="Choi T."/>
            <person name="Kim D."/>
            <person name="Ryu S."/>
            <person name="Kim W."/>
        </authorList>
    </citation>
    <scope>NUCLEOTIDE SEQUENCE [LARGE SCALE GENOMIC DNA]</scope>
    <source>
        <tissue evidence="1">Muscle</tissue>
    </source>
</reference>
<dbReference type="EMBL" id="VSRR010070417">
    <property type="protein sequence ID" value="MPC86085.1"/>
    <property type="molecule type" value="Genomic_DNA"/>
</dbReference>
<name>A0A5B7IUE1_PORTR</name>
<protein>
    <submittedName>
        <fullName evidence="1">Uncharacterized protein</fullName>
    </submittedName>
</protein>
<keyword evidence="2" id="KW-1185">Reference proteome</keyword>
<organism evidence="1 2">
    <name type="scientific">Portunus trituberculatus</name>
    <name type="common">Swimming crab</name>
    <name type="synonym">Neptunus trituberculatus</name>
    <dbReference type="NCBI Taxonomy" id="210409"/>
    <lineage>
        <taxon>Eukaryota</taxon>
        <taxon>Metazoa</taxon>
        <taxon>Ecdysozoa</taxon>
        <taxon>Arthropoda</taxon>
        <taxon>Crustacea</taxon>
        <taxon>Multicrustacea</taxon>
        <taxon>Malacostraca</taxon>
        <taxon>Eumalacostraca</taxon>
        <taxon>Eucarida</taxon>
        <taxon>Decapoda</taxon>
        <taxon>Pleocyemata</taxon>
        <taxon>Brachyura</taxon>
        <taxon>Eubrachyura</taxon>
        <taxon>Portunoidea</taxon>
        <taxon>Portunidae</taxon>
        <taxon>Portuninae</taxon>
        <taxon>Portunus</taxon>
    </lineage>
</organism>